<evidence type="ECO:0000256" key="3">
    <source>
        <dbReference type="ARBA" id="ARBA00023295"/>
    </source>
</evidence>
<protein>
    <recommendedName>
        <fullName evidence="1">chitinase</fullName>
        <ecNumber evidence="1">3.2.1.14</ecNumber>
    </recommendedName>
</protein>
<dbReference type="InterPro" id="IPR017853">
    <property type="entry name" value="GH"/>
</dbReference>
<evidence type="ECO:0000256" key="1">
    <source>
        <dbReference type="ARBA" id="ARBA00012729"/>
    </source>
</evidence>
<dbReference type="AlphaFoldDB" id="A0A7W1XCT9"/>
<name>A0A7W1XCT9_9BACL</name>
<keyword evidence="3 4" id="KW-0326">Glycosidase</keyword>
<dbReference type="InterPro" id="IPR050542">
    <property type="entry name" value="Glycosyl_Hydrlase18_Chitinase"/>
</dbReference>
<dbReference type="PROSITE" id="PS51910">
    <property type="entry name" value="GH18_2"/>
    <property type="match status" value="1"/>
</dbReference>
<feature type="domain" description="GH18" evidence="7">
    <location>
        <begin position="43"/>
        <end position="368"/>
    </location>
</feature>
<reference evidence="8 9" key="1">
    <citation type="submission" date="2020-07" db="EMBL/GenBank/DDBJ databases">
        <authorList>
            <person name="Feng H."/>
        </authorList>
    </citation>
    <scope>NUCLEOTIDE SEQUENCE [LARGE SCALE GENOMIC DNA]</scope>
    <source>
        <strain evidence="9">s-11</strain>
    </source>
</reference>
<comment type="caution">
    <text evidence="8">The sequence shown here is derived from an EMBL/GenBank/DDBJ whole genome shotgun (WGS) entry which is preliminary data.</text>
</comment>
<feature type="signal peptide" evidence="6">
    <location>
        <begin position="1"/>
        <end position="21"/>
    </location>
</feature>
<dbReference type="PANTHER" id="PTHR45708">
    <property type="entry name" value="ENDOCHITINASE"/>
    <property type="match status" value="1"/>
</dbReference>
<keyword evidence="9" id="KW-1185">Reference proteome</keyword>
<dbReference type="Pfam" id="PF00704">
    <property type="entry name" value="Glyco_hydro_18"/>
    <property type="match status" value="1"/>
</dbReference>
<accession>A0A7W1XCT9</accession>
<evidence type="ECO:0000313" key="9">
    <source>
        <dbReference type="Proteomes" id="UP000530514"/>
    </source>
</evidence>
<dbReference type="EC" id="3.2.1.14" evidence="1"/>
<dbReference type="CDD" id="cd02871">
    <property type="entry name" value="GH18_chitinase_D-like"/>
    <property type="match status" value="1"/>
</dbReference>
<dbReference type="RefSeq" id="WP_081944003.1">
    <property type="nucleotide sequence ID" value="NZ_JACEIP010000033.1"/>
</dbReference>
<dbReference type="InterPro" id="IPR001579">
    <property type="entry name" value="Glyco_hydro_18_chit_AS"/>
</dbReference>
<evidence type="ECO:0000256" key="6">
    <source>
        <dbReference type="SAM" id="SignalP"/>
    </source>
</evidence>
<evidence type="ECO:0000256" key="4">
    <source>
        <dbReference type="RuleBase" id="RU000489"/>
    </source>
</evidence>
<feature type="chain" id="PRO_5031221298" description="chitinase" evidence="6">
    <location>
        <begin position="22"/>
        <end position="368"/>
    </location>
</feature>
<dbReference type="SUPFAM" id="SSF51445">
    <property type="entry name" value="(Trans)glycosidases"/>
    <property type="match status" value="1"/>
</dbReference>
<dbReference type="InterPro" id="IPR001223">
    <property type="entry name" value="Glyco_hydro18_cat"/>
</dbReference>
<keyword evidence="6" id="KW-0732">Signal</keyword>
<evidence type="ECO:0000313" key="8">
    <source>
        <dbReference type="EMBL" id="MBA4544263.1"/>
    </source>
</evidence>
<dbReference type="OrthoDB" id="315328at2"/>
<dbReference type="PANTHER" id="PTHR45708:SF49">
    <property type="entry name" value="ENDOCHITINASE"/>
    <property type="match status" value="1"/>
</dbReference>
<evidence type="ECO:0000259" key="7">
    <source>
        <dbReference type="PROSITE" id="PS51910"/>
    </source>
</evidence>
<organism evidence="8 9">
    <name type="scientific">Thermoactinomyces daqus</name>
    <dbReference type="NCBI Taxonomy" id="1329516"/>
    <lineage>
        <taxon>Bacteria</taxon>
        <taxon>Bacillati</taxon>
        <taxon>Bacillota</taxon>
        <taxon>Bacilli</taxon>
        <taxon>Bacillales</taxon>
        <taxon>Thermoactinomycetaceae</taxon>
        <taxon>Thermoactinomyces</taxon>
    </lineage>
</organism>
<sequence>MFPVAVILTLLLSILPAGVFAAGNAVTVTTNPSPVRGDGVGNKLLIGYWHNFDNGSANIRLRNVSTKYDVINVAFAEPTGAAPGEVGFTPYNATPEEFKADIAYLNSIGKKVVISFGGANGHIQLNDETAKQNFINSMSNLIQTYGFNGIDIDLEGGSLSLASGDTDFRNPKTPAIVNLISAVRTLCDRFGSDFILSMAPETAYVQGGYTAYGGPWGAYLPVIYGLRDKLTYINVQHYNSGSMTGLDGRTYTQGTADFQVAMAEMLLHGFPVANNPNNMFPALREDQVAIGLPATQAAAPSGGYTSPAEIEKALNYLVKGISYGGSYKLRKPEGYPGFRGVMTWSVNWDAASGSVFSTSVRNILDSLK</sequence>
<dbReference type="GO" id="GO:0008843">
    <property type="term" value="F:endochitinase activity"/>
    <property type="evidence" value="ECO:0007669"/>
    <property type="project" value="UniProtKB-EC"/>
</dbReference>
<dbReference type="InterPro" id="IPR011583">
    <property type="entry name" value="Chitinase_II/V-like_cat"/>
</dbReference>
<dbReference type="Gene3D" id="3.20.20.80">
    <property type="entry name" value="Glycosidases"/>
    <property type="match status" value="1"/>
</dbReference>
<dbReference type="SMART" id="SM00636">
    <property type="entry name" value="Glyco_18"/>
    <property type="match status" value="1"/>
</dbReference>
<dbReference type="GO" id="GO:0008061">
    <property type="term" value="F:chitin binding"/>
    <property type="evidence" value="ECO:0007669"/>
    <property type="project" value="InterPro"/>
</dbReference>
<evidence type="ECO:0000256" key="5">
    <source>
        <dbReference type="RuleBase" id="RU004453"/>
    </source>
</evidence>
<proteinExistence type="inferred from homology"/>
<comment type="similarity">
    <text evidence="5">Belongs to the glycosyl hydrolase 18 family.</text>
</comment>
<dbReference type="EMBL" id="JACEIP010000033">
    <property type="protein sequence ID" value="MBA4544263.1"/>
    <property type="molecule type" value="Genomic_DNA"/>
</dbReference>
<keyword evidence="2 4" id="KW-0378">Hydrolase</keyword>
<dbReference type="PROSITE" id="PS01095">
    <property type="entry name" value="GH18_1"/>
    <property type="match status" value="1"/>
</dbReference>
<gene>
    <name evidence="8" type="ORF">H1164_15525</name>
</gene>
<dbReference type="Proteomes" id="UP000530514">
    <property type="component" value="Unassembled WGS sequence"/>
</dbReference>
<dbReference type="GO" id="GO:0005975">
    <property type="term" value="P:carbohydrate metabolic process"/>
    <property type="evidence" value="ECO:0007669"/>
    <property type="project" value="InterPro"/>
</dbReference>
<evidence type="ECO:0000256" key="2">
    <source>
        <dbReference type="ARBA" id="ARBA00022801"/>
    </source>
</evidence>